<comment type="caution">
    <text evidence="1">The sequence shown here is derived from an EMBL/GenBank/DDBJ whole genome shotgun (WGS) entry which is preliminary data.</text>
</comment>
<protein>
    <submittedName>
        <fullName evidence="1">Uncharacterized protein</fullName>
    </submittedName>
</protein>
<dbReference type="EMBL" id="AWUE01018426">
    <property type="protein sequence ID" value="OMO80494.1"/>
    <property type="molecule type" value="Genomic_DNA"/>
</dbReference>
<dbReference type="AlphaFoldDB" id="A0A1R3ID51"/>
<evidence type="ECO:0000313" key="2">
    <source>
        <dbReference type="Proteomes" id="UP000187203"/>
    </source>
</evidence>
<organism evidence="1 2">
    <name type="scientific">Corchorus olitorius</name>
    <dbReference type="NCBI Taxonomy" id="93759"/>
    <lineage>
        <taxon>Eukaryota</taxon>
        <taxon>Viridiplantae</taxon>
        <taxon>Streptophyta</taxon>
        <taxon>Embryophyta</taxon>
        <taxon>Tracheophyta</taxon>
        <taxon>Spermatophyta</taxon>
        <taxon>Magnoliopsida</taxon>
        <taxon>eudicotyledons</taxon>
        <taxon>Gunneridae</taxon>
        <taxon>Pentapetalae</taxon>
        <taxon>rosids</taxon>
        <taxon>malvids</taxon>
        <taxon>Malvales</taxon>
        <taxon>Malvaceae</taxon>
        <taxon>Grewioideae</taxon>
        <taxon>Apeibeae</taxon>
        <taxon>Corchorus</taxon>
    </lineage>
</organism>
<proteinExistence type="predicted"/>
<accession>A0A1R3ID51</accession>
<evidence type="ECO:0000313" key="1">
    <source>
        <dbReference type="EMBL" id="OMO80494.1"/>
    </source>
</evidence>
<dbReference type="OrthoDB" id="1014557at2759"/>
<keyword evidence="2" id="KW-1185">Reference proteome</keyword>
<gene>
    <name evidence="1" type="ORF">COLO4_24078</name>
</gene>
<name>A0A1R3ID51_9ROSI</name>
<reference evidence="2" key="1">
    <citation type="submission" date="2013-09" db="EMBL/GenBank/DDBJ databases">
        <title>Corchorus olitorius genome sequencing.</title>
        <authorList>
            <person name="Alam M."/>
            <person name="Haque M.S."/>
            <person name="Islam M.S."/>
            <person name="Emdad E.M."/>
            <person name="Islam M.M."/>
            <person name="Ahmed B."/>
            <person name="Halim A."/>
            <person name="Hossen Q.M.M."/>
            <person name="Hossain M.Z."/>
            <person name="Ahmed R."/>
            <person name="Khan M.M."/>
            <person name="Islam R."/>
            <person name="Rashid M.M."/>
            <person name="Khan S.A."/>
            <person name="Rahman M.S."/>
            <person name="Alam M."/>
            <person name="Yahiya A.S."/>
            <person name="Khan M.S."/>
            <person name="Azam M.S."/>
            <person name="Haque T."/>
            <person name="Lashkar M.Z.H."/>
            <person name="Akhand A.I."/>
            <person name="Morshed G."/>
            <person name="Roy S."/>
            <person name="Uddin K.S."/>
            <person name="Rabeya T."/>
            <person name="Hossain A.S."/>
            <person name="Chowdhury A."/>
            <person name="Snigdha A.R."/>
            <person name="Mortoza M.S."/>
            <person name="Matin S.A."/>
            <person name="Hoque S.M.E."/>
            <person name="Islam M.K."/>
            <person name="Roy D.K."/>
            <person name="Haider R."/>
            <person name="Moosa M.M."/>
            <person name="Elias S.M."/>
            <person name="Hasan A.M."/>
            <person name="Jahan S."/>
            <person name="Shafiuddin M."/>
            <person name="Mahmood N."/>
            <person name="Shommy N.S."/>
        </authorList>
    </citation>
    <scope>NUCLEOTIDE SEQUENCE [LARGE SCALE GENOMIC DNA]</scope>
    <source>
        <strain evidence="2">cv. O-4</strain>
    </source>
</reference>
<sequence length="129" mass="15235">MLTTRFADLIGKARRGKSLDHIKTPKPTEMIDQKARMFQRQNQLRRRREESRCKLERMKPTAPFDDNAKILKEFSALCGCPTLPYRFEGYSSLENFGLRLKRYMYDDIEEALRLDDAESERDIEEGEIV</sequence>
<dbReference type="Proteomes" id="UP000187203">
    <property type="component" value="Unassembled WGS sequence"/>
</dbReference>